<sequence>MTECELRIGDRDDSHNLDKTRKRKICSSAIRALCGFAQSIG</sequence>
<reference evidence="1 2" key="1">
    <citation type="submission" date="2015-11" db="EMBL/GenBank/DDBJ databases">
        <title>Exploring the genomic traits of fungus-feeding bacterial genus Collimonas.</title>
        <authorList>
            <person name="Song C."/>
            <person name="Schmidt R."/>
            <person name="de Jager V."/>
            <person name="Krzyzanowska D."/>
            <person name="Jongedijk E."/>
            <person name="Cankar K."/>
            <person name="Beekwilder J."/>
            <person name="van Veen A."/>
            <person name="de Boer W."/>
            <person name="van Veen J.A."/>
            <person name="Garbeva P."/>
        </authorList>
    </citation>
    <scope>NUCLEOTIDE SEQUENCE [LARGE SCALE GENOMIC DNA]</scope>
    <source>
        <strain evidence="1 2">Ter6</strain>
    </source>
</reference>
<gene>
    <name evidence="1" type="ORF">CFter6_4061</name>
</gene>
<dbReference type="Proteomes" id="UP000072421">
    <property type="component" value="Chromosome"/>
</dbReference>
<protein>
    <submittedName>
        <fullName evidence="1">Uncharacterized protein</fullName>
    </submittedName>
</protein>
<dbReference type="AlphaFoldDB" id="A0A127PFT8"/>
<evidence type="ECO:0000313" key="1">
    <source>
        <dbReference type="EMBL" id="AMO96670.1"/>
    </source>
</evidence>
<dbReference type="EMBL" id="CP013232">
    <property type="protein sequence ID" value="AMO96670.1"/>
    <property type="molecule type" value="Genomic_DNA"/>
</dbReference>
<name>A0A127PFT8_9BURK</name>
<accession>A0A127PFT8</accession>
<organism evidence="1">
    <name type="scientific">Collimonas fungivorans</name>
    <dbReference type="NCBI Taxonomy" id="158899"/>
    <lineage>
        <taxon>Bacteria</taxon>
        <taxon>Pseudomonadati</taxon>
        <taxon>Pseudomonadota</taxon>
        <taxon>Betaproteobacteria</taxon>
        <taxon>Burkholderiales</taxon>
        <taxon>Oxalobacteraceae</taxon>
        <taxon>Collimonas</taxon>
    </lineage>
</organism>
<proteinExistence type="predicted"/>
<evidence type="ECO:0000313" key="2">
    <source>
        <dbReference type="Proteomes" id="UP000072421"/>
    </source>
</evidence>